<name>A0ABV0NSD9_9TELE</name>
<feature type="domain" description="P-type ATPase A" evidence="2">
    <location>
        <begin position="56"/>
        <end position="115"/>
    </location>
</feature>
<evidence type="ECO:0000313" key="4">
    <source>
        <dbReference type="Proteomes" id="UP001476798"/>
    </source>
</evidence>
<accession>A0ABV0NSD9</accession>
<keyword evidence="4" id="KW-1185">Reference proteome</keyword>
<organism evidence="3 4">
    <name type="scientific">Goodea atripinnis</name>
    <dbReference type="NCBI Taxonomy" id="208336"/>
    <lineage>
        <taxon>Eukaryota</taxon>
        <taxon>Metazoa</taxon>
        <taxon>Chordata</taxon>
        <taxon>Craniata</taxon>
        <taxon>Vertebrata</taxon>
        <taxon>Euteleostomi</taxon>
        <taxon>Actinopterygii</taxon>
        <taxon>Neopterygii</taxon>
        <taxon>Teleostei</taxon>
        <taxon>Neoteleostei</taxon>
        <taxon>Acanthomorphata</taxon>
        <taxon>Ovalentaria</taxon>
        <taxon>Atherinomorphae</taxon>
        <taxon>Cyprinodontiformes</taxon>
        <taxon>Goodeidae</taxon>
        <taxon>Goodea</taxon>
    </lineage>
</organism>
<comment type="caution">
    <text evidence="3">The sequence shown here is derived from an EMBL/GenBank/DDBJ whole genome shotgun (WGS) entry which is preliminary data.</text>
</comment>
<evidence type="ECO:0000313" key="3">
    <source>
        <dbReference type="EMBL" id="MEQ2173936.1"/>
    </source>
</evidence>
<feature type="non-terminal residue" evidence="3">
    <location>
        <position position="1"/>
    </location>
</feature>
<gene>
    <name evidence="3" type="ORF">GOODEAATRI_002781</name>
</gene>
<proteinExistence type="predicted"/>
<feature type="region of interest" description="Disordered" evidence="1">
    <location>
        <begin position="1"/>
        <end position="26"/>
    </location>
</feature>
<protein>
    <recommendedName>
        <fullName evidence="2">P-type ATPase A domain-containing protein</fullName>
    </recommendedName>
</protein>
<dbReference type="InterPro" id="IPR008250">
    <property type="entry name" value="ATPase_P-typ_transduc_dom_A_sf"/>
</dbReference>
<evidence type="ECO:0000256" key="1">
    <source>
        <dbReference type="SAM" id="MobiDB-lite"/>
    </source>
</evidence>
<dbReference type="InterPro" id="IPR059000">
    <property type="entry name" value="ATPase_P-type_domA"/>
</dbReference>
<dbReference type="Proteomes" id="UP001476798">
    <property type="component" value="Unassembled WGS sequence"/>
</dbReference>
<reference evidence="3 4" key="1">
    <citation type="submission" date="2021-06" db="EMBL/GenBank/DDBJ databases">
        <authorList>
            <person name="Palmer J.M."/>
        </authorList>
    </citation>
    <scope>NUCLEOTIDE SEQUENCE [LARGE SCALE GENOMIC DNA]</scope>
    <source>
        <strain evidence="3 4">GA_2019</strain>
        <tissue evidence="3">Muscle</tissue>
    </source>
</reference>
<dbReference type="PANTHER" id="PTHR24092:SF33">
    <property type="entry name" value="PHOSPHOLIPID-TRANSPORTING ATPASE IH"/>
    <property type="match status" value="1"/>
</dbReference>
<dbReference type="PANTHER" id="PTHR24092">
    <property type="entry name" value="PROBABLE PHOSPHOLIPID-TRANSPORTING ATPASE"/>
    <property type="match status" value="1"/>
</dbReference>
<dbReference type="EMBL" id="JAHRIO010050077">
    <property type="protein sequence ID" value="MEQ2173936.1"/>
    <property type="molecule type" value="Genomic_DNA"/>
</dbReference>
<dbReference type="SUPFAM" id="SSF81653">
    <property type="entry name" value="Calcium ATPase, transduction domain A"/>
    <property type="match status" value="1"/>
</dbReference>
<sequence length="124" mass="14113">EENWVDSRTVYIGHKEPPPGAEAYIPQRYPDNRIVSSKGYEDWLRHKADCSINECPVDVVQQGKVVRTQSHKLRVGDIVMVREDETFPCDLIFLSSSRDDGTCYVTTTSLDGESSHKVLTRDKL</sequence>
<dbReference type="Pfam" id="PF00122">
    <property type="entry name" value="E1-E2_ATPase"/>
    <property type="match status" value="1"/>
</dbReference>
<evidence type="ECO:0000259" key="2">
    <source>
        <dbReference type="Pfam" id="PF00122"/>
    </source>
</evidence>
<dbReference type="Gene3D" id="2.70.150.10">
    <property type="entry name" value="Calcium-transporting ATPase, cytoplasmic transduction domain A"/>
    <property type="match status" value="1"/>
</dbReference>